<feature type="transmembrane region" description="Helical" evidence="1">
    <location>
        <begin position="20"/>
        <end position="39"/>
    </location>
</feature>
<evidence type="ECO:0000256" key="1">
    <source>
        <dbReference type="SAM" id="Phobius"/>
    </source>
</evidence>
<dbReference type="Proteomes" id="UP000310065">
    <property type="component" value="Chromosome L1"/>
</dbReference>
<dbReference type="KEGG" id="pdv:FFU37_10870"/>
<organism evidence="2 3">
    <name type="scientific">Pseudoalteromonas distincta</name>
    <dbReference type="NCBI Taxonomy" id="77608"/>
    <lineage>
        <taxon>Bacteria</taxon>
        <taxon>Pseudomonadati</taxon>
        <taxon>Pseudomonadota</taxon>
        <taxon>Gammaproteobacteria</taxon>
        <taxon>Alteromonadales</taxon>
        <taxon>Pseudoalteromonadaceae</taxon>
        <taxon>Pseudoalteromonas</taxon>
    </lineage>
</organism>
<gene>
    <name evidence="2" type="ORF">FFU37_10870</name>
</gene>
<evidence type="ECO:0000313" key="3">
    <source>
        <dbReference type="Proteomes" id="UP000310065"/>
    </source>
</evidence>
<reference evidence="2 3" key="1">
    <citation type="submission" date="2019-05" db="EMBL/GenBank/DDBJ databases">
        <title>Complete genome sequence of Pseudoalteromonas sp. 16-SW-7(T) isolated from the Okhotsk Sea, Russia.</title>
        <authorList>
            <person name="Nguyen T.H."/>
            <person name="Nedashkovskaya O.I."/>
            <person name="Kim S.-G."/>
        </authorList>
    </citation>
    <scope>NUCLEOTIDE SEQUENCE [LARGE SCALE GENOMIC DNA]</scope>
    <source>
        <strain evidence="2 3">16-SW-7</strain>
    </source>
</reference>
<keyword evidence="1" id="KW-0472">Membrane</keyword>
<accession>A0A4P9J298</accession>
<keyword evidence="1" id="KW-1133">Transmembrane helix</keyword>
<evidence type="ECO:0000313" key="2">
    <source>
        <dbReference type="EMBL" id="QCU74923.1"/>
    </source>
</evidence>
<dbReference type="AlphaFoldDB" id="A0A4P9J298"/>
<sequence length="61" mass="6878">MSKISNVVNNQALLKALSYHMSYALPFLLGPVCFLRLNLQQTVWYLGKVESMKCGYPPITS</sequence>
<protein>
    <submittedName>
        <fullName evidence="2">Uncharacterized protein</fullName>
    </submittedName>
</protein>
<keyword evidence="1" id="KW-0812">Transmembrane</keyword>
<name>A0A4P9J298_9GAMM</name>
<dbReference type="EMBL" id="CP040558">
    <property type="protein sequence ID" value="QCU74923.1"/>
    <property type="molecule type" value="Genomic_DNA"/>
</dbReference>
<proteinExistence type="predicted"/>